<evidence type="ECO:0000256" key="5">
    <source>
        <dbReference type="ARBA" id="ARBA00022898"/>
    </source>
</evidence>
<dbReference type="EMBL" id="UYRT01006780">
    <property type="protein sequence ID" value="VDK41111.1"/>
    <property type="molecule type" value="Genomic_DNA"/>
</dbReference>
<dbReference type="AlphaFoldDB" id="A0A183D525"/>
<dbReference type="SUPFAM" id="SSF53383">
    <property type="entry name" value="PLP-dependent transferases"/>
    <property type="match status" value="1"/>
</dbReference>
<evidence type="ECO:0000256" key="7">
    <source>
        <dbReference type="ARBA" id="ARBA00038886"/>
    </source>
</evidence>
<evidence type="ECO:0000256" key="10">
    <source>
        <dbReference type="RuleBase" id="RU000382"/>
    </source>
</evidence>
<dbReference type="WBParaSite" id="GPUH_0000382301-mRNA-1">
    <property type="protein sequence ID" value="GPUH_0000382301-mRNA-1"/>
    <property type="gene ID" value="GPUH_0000382301"/>
</dbReference>
<evidence type="ECO:0000313" key="12">
    <source>
        <dbReference type="Proteomes" id="UP000271098"/>
    </source>
</evidence>
<dbReference type="GO" id="GO:0004058">
    <property type="term" value="F:aromatic-L-amino-acid decarboxylase activity"/>
    <property type="evidence" value="ECO:0007669"/>
    <property type="project" value="TreeGrafter"/>
</dbReference>
<evidence type="ECO:0000256" key="1">
    <source>
        <dbReference type="ARBA" id="ARBA00001933"/>
    </source>
</evidence>
<evidence type="ECO:0000256" key="4">
    <source>
        <dbReference type="ARBA" id="ARBA00022793"/>
    </source>
</evidence>
<comment type="subunit">
    <text evidence="2">Homodimer.</text>
</comment>
<keyword evidence="6 10" id="KW-0456">Lyase</keyword>
<organism evidence="13">
    <name type="scientific">Gongylonema pulchrum</name>
    <dbReference type="NCBI Taxonomy" id="637853"/>
    <lineage>
        <taxon>Eukaryota</taxon>
        <taxon>Metazoa</taxon>
        <taxon>Ecdysozoa</taxon>
        <taxon>Nematoda</taxon>
        <taxon>Chromadorea</taxon>
        <taxon>Rhabditida</taxon>
        <taxon>Spirurina</taxon>
        <taxon>Spiruromorpha</taxon>
        <taxon>Spiruroidea</taxon>
        <taxon>Gongylonematidae</taxon>
        <taxon>Gongylonema</taxon>
    </lineage>
</organism>
<dbReference type="InterPro" id="IPR015421">
    <property type="entry name" value="PyrdxlP-dep_Trfase_major"/>
</dbReference>
<comment type="similarity">
    <text evidence="10">Belongs to the group II decarboxylase family.</text>
</comment>
<keyword evidence="5 10" id="KW-0663">Pyridoxal phosphate</keyword>
<dbReference type="OrthoDB" id="639767at2759"/>
<accession>A0A183D525</accession>
<sequence>MLAAVRLRKLKSVRGGPFDNFCVTPEVLEAAIKTDRANGLIPFMFIMTLGTTSTCAFDPLEQLAPICQKEDMWVHVDAAYAEYRFIGNGLKFADSFNMNAHKTMQVTFDCSPMWLVLDDR</sequence>
<evidence type="ECO:0000256" key="2">
    <source>
        <dbReference type="ARBA" id="ARBA00011738"/>
    </source>
</evidence>
<keyword evidence="4" id="KW-0210">Decarboxylase</keyword>
<evidence type="ECO:0000256" key="6">
    <source>
        <dbReference type="ARBA" id="ARBA00023239"/>
    </source>
</evidence>
<dbReference type="PANTHER" id="PTHR11999">
    <property type="entry name" value="GROUP II PYRIDOXAL-5-PHOSPHATE DECARBOXYLASE"/>
    <property type="match status" value="1"/>
</dbReference>
<dbReference type="GO" id="GO:0030170">
    <property type="term" value="F:pyridoxal phosphate binding"/>
    <property type="evidence" value="ECO:0007669"/>
    <property type="project" value="InterPro"/>
</dbReference>
<dbReference type="EC" id="4.1.1.28" evidence="7"/>
<evidence type="ECO:0000256" key="3">
    <source>
        <dbReference type="ARBA" id="ARBA00022584"/>
    </source>
</evidence>
<gene>
    <name evidence="11" type="ORF">GPUH_LOCUS3817</name>
</gene>
<name>A0A183D525_9BILA</name>
<dbReference type="GO" id="GO:0019752">
    <property type="term" value="P:carboxylic acid metabolic process"/>
    <property type="evidence" value="ECO:0007669"/>
    <property type="project" value="InterPro"/>
</dbReference>
<keyword evidence="3" id="KW-0127">Catecholamine biosynthesis</keyword>
<dbReference type="Pfam" id="PF00282">
    <property type="entry name" value="Pyridoxal_deC"/>
    <property type="match status" value="1"/>
</dbReference>
<dbReference type="PANTHER" id="PTHR11999:SF167">
    <property type="entry name" value="AROMATIC-L-AMINO-ACID DECARBOXYLASE"/>
    <property type="match status" value="1"/>
</dbReference>
<dbReference type="Proteomes" id="UP000271098">
    <property type="component" value="Unassembled WGS sequence"/>
</dbReference>
<reference evidence="13" key="1">
    <citation type="submission" date="2016-06" db="UniProtKB">
        <authorList>
            <consortium name="WormBaseParasite"/>
        </authorList>
    </citation>
    <scope>IDENTIFICATION</scope>
</reference>
<evidence type="ECO:0000313" key="13">
    <source>
        <dbReference type="WBParaSite" id="GPUH_0000382301-mRNA-1"/>
    </source>
</evidence>
<dbReference type="InterPro" id="IPR002129">
    <property type="entry name" value="PyrdxlP-dep_de-COase"/>
</dbReference>
<reference evidence="11 12" key="2">
    <citation type="submission" date="2018-11" db="EMBL/GenBank/DDBJ databases">
        <authorList>
            <consortium name="Pathogen Informatics"/>
        </authorList>
    </citation>
    <scope>NUCLEOTIDE SEQUENCE [LARGE SCALE GENOMIC DNA]</scope>
</reference>
<dbReference type="GO" id="GO:0005737">
    <property type="term" value="C:cytoplasm"/>
    <property type="evidence" value="ECO:0007669"/>
    <property type="project" value="TreeGrafter"/>
</dbReference>
<evidence type="ECO:0000256" key="8">
    <source>
        <dbReference type="ARBA" id="ARBA00040968"/>
    </source>
</evidence>
<dbReference type="InterPro" id="IPR015424">
    <property type="entry name" value="PyrdxlP-dep_Trfase"/>
</dbReference>
<evidence type="ECO:0000313" key="11">
    <source>
        <dbReference type="EMBL" id="VDK41111.1"/>
    </source>
</evidence>
<dbReference type="GO" id="GO:0042427">
    <property type="term" value="P:serotonin biosynthetic process"/>
    <property type="evidence" value="ECO:0007669"/>
    <property type="project" value="TreeGrafter"/>
</dbReference>
<dbReference type="InterPro" id="IPR010977">
    <property type="entry name" value="Aromatic_deC"/>
</dbReference>
<protein>
    <recommendedName>
        <fullName evidence="8">Aromatic-L-amino-acid decarboxylase</fullName>
        <ecNumber evidence="7">4.1.1.28</ecNumber>
    </recommendedName>
    <alternativeName>
        <fullName evidence="9">DOPA decarboxylase</fullName>
    </alternativeName>
</protein>
<dbReference type="Gene3D" id="3.40.640.10">
    <property type="entry name" value="Type I PLP-dependent aspartate aminotransferase-like (Major domain)"/>
    <property type="match status" value="1"/>
</dbReference>
<evidence type="ECO:0000256" key="9">
    <source>
        <dbReference type="ARBA" id="ARBA00041275"/>
    </source>
</evidence>
<dbReference type="GO" id="GO:0006584">
    <property type="term" value="P:catecholamine metabolic process"/>
    <property type="evidence" value="ECO:0007669"/>
    <property type="project" value="TreeGrafter"/>
</dbReference>
<comment type="cofactor">
    <cofactor evidence="1 10">
        <name>pyridoxal 5'-phosphate</name>
        <dbReference type="ChEBI" id="CHEBI:597326"/>
    </cofactor>
</comment>
<proteinExistence type="inferred from homology"/>
<keyword evidence="12" id="KW-1185">Reference proteome</keyword>